<evidence type="ECO:0000313" key="2">
    <source>
        <dbReference type="EMBL" id="KKN22648.1"/>
    </source>
</evidence>
<dbReference type="InterPro" id="IPR001279">
    <property type="entry name" value="Metallo-B-lactamas"/>
</dbReference>
<organism evidence="2">
    <name type="scientific">marine sediment metagenome</name>
    <dbReference type="NCBI Taxonomy" id="412755"/>
    <lineage>
        <taxon>unclassified sequences</taxon>
        <taxon>metagenomes</taxon>
        <taxon>ecological metagenomes</taxon>
    </lineage>
</organism>
<dbReference type="Gene3D" id="3.60.15.10">
    <property type="entry name" value="Ribonuclease Z/Hydroxyacylglutathione hydrolase-like"/>
    <property type="match status" value="1"/>
</dbReference>
<dbReference type="Pfam" id="PF00753">
    <property type="entry name" value="Lactamase_B"/>
    <property type="match status" value="1"/>
</dbReference>
<name>A0A0F9RZR8_9ZZZZ</name>
<protein>
    <recommendedName>
        <fullName evidence="1">Metallo-beta-lactamase domain-containing protein</fullName>
    </recommendedName>
</protein>
<dbReference type="PANTHER" id="PTHR42951:SF4">
    <property type="entry name" value="ACYL-COENZYME A THIOESTERASE MBLAC2"/>
    <property type="match status" value="1"/>
</dbReference>
<evidence type="ECO:0000259" key="1">
    <source>
        <dbReference type="SMART" id="SM00849"/>
    </source>
</evidence>
<dbReference type="SMART" id="SM00849">
    <property type="entry name" value="Lactamase_B"/>
    <property type="match status" value="1"/>
</dbReference>
<dbReference type="PANTHER" id="PTHR42951">
    <property type="entry name" value="METALLO-BETA-LACTAMASE DOMAIN-CONTAINING"/>
    <property type="match status" value="1"/>
</dbReference>
<proteinExistence type="predicted"/>
<sequence>MLLDFVEKLDFNSDYFDLYKISNNAYGAISKKNSGMGGNAGFVDLGNFSIIIDTTLNDGAAKDLQKAVIHYTGKEPKIIVTTHFHMDHIKGNTVFDSSTLIITSHRTLKNIETENPKRIEDIKNTDPEEVAKMEEALKTEQDQEKKKEIENNLLYIRSIQAEDFSLRGADVSFEQEVILHGEKLTVQLRTVQKAHTDGDVIIYIPDEKVLFAGDLLFARTDPWLGSGDPEGWVSLIDKELLKMDYQVVVPGHGQIASKNEFEVEKKYIKEIMELANKYMDAGEEPTKIKREDFSEELQSWKSPILEWNTTFLTEHLKKHEN</sequence>
<dbReference type="InterPro" id="IPR036866">
    <property type="entry name" value="RibonucZ/Hydroxyglut_hydro"/>
</dbReference>
<gene>
    <name evidence="2" type="ORF">LCGC14_0912950</name>
</gene>
<dbReference type="InterPro" id="IPR050855">
    <property type="entry name" value="NDM-1-like"/>
</dbReference>
<dbReference type="CDD" id="cd16282">
    <property type="entry name" value="metallo-hydrolase-like_MBL-fold"/>
    <property type="match status" value="1"/>
</dbReference>
<feature type="domain" description="Metallo-beta-lactamase" evidence="1">
    <location>
        <begin position="37"/>
        <end position="252"/>
    </location>
</feature>
<dbReference type="SUPFAM" id="SSF56281">
    <property type="entry name" value="Metallo-hydrolase/oxidoreductase"/>
    <property type="match status" value="1"/>
</dbReference>
<dbReference type="AlphaFoldDB" id="A0A0F9RZR8"/>
<dbReference type="EMBL" id="LAZR01003041">
    <property type="protein sequence ID" value="KKN22648.1"/>
    <property type="molecule type" value="Genomic_DNA"/>
</dbReference>
<reference evidence="2" key="1">
    <citation type="journal article" date="2015" name="Nature">
        <title>Complex archaea that bridge the gap between prokaryotes and eukaryotes.</title>
        <authorList>
            <person name="Spang A."/>
            <person name="Saw J.H."/>
            <person name="Jorgensen S.L."/>
            <person name="Zaremba-Niedzwiedzka K."/>
            <person name="Martijn J."/>
            <person name="Lind A.E."/>
            <person name="van Eijk R."/>
            <person name="Schleper C."/>
            <person name="Guy L."/>
            <person name="Ettema T.J."/>
        </authorList>
    </citation>
    <scope>NUCLEOTIDE SEQUENCE</scope>
</reference>
<comment type="caution">
    <text evidence="2">The sequence shown here is derived from an EMBL/GenBank/DDBJ whole genome shotgun (WGS) entry which is preliminary data.</text>
</comment>
<accession>A0A0F9RZR8</accession>